<keyword evidence="1" id="KW-0732">Signal</keyword>
<protein>
    <recommendedName>
        <fullName evidence="4">F-box domain-containing protein</fullName>
    </recommendedName>
</protein>
<gene>
    <name evidence="2" type="ORF">SISNIDRAFT_471553</name>
</gene>
<keyword evidence="3" id="KW-1185">Reference proteome</keyword>
<evidence type="ECO:0000256" key="1">
    <source>
        <dbReference type="SAM" id="SignalP"/>
    </source>
</evidence>
<evidence type="ECO:0000313" key="3">
    <source>
        <dbReference type="Proteomes" id="UP000076722"/>
    </source>
</evidence>
<evidence type="ECO:0008006" key="4">
    <source>
        <dbReference type="Google" id="ProtNLM"/>
    </source>
</evidence>
<feature type="signal peptide" evidence="1">
    <location>
        <begin position="1"/>
        <end position="19"/>
    </location>
</feature>
<reference evidence="2 3" key="1">
    <citation type="journal article" date="2016" name="Mol. Biol. Evol.">
        <title>Comparative Genomics of Early-Diverging Mushroom-Forming Fungi Provides Insights into the Origins of Lignocellulose Decay Capabilities.</title>
        <authorList>
            <person name="Nagy L.G."/>
            <person name="Riley R."/>
            <person name="Tritt A."/>
            <person name="Adam C."/>
            <person name="Daum C."/>
            <person name="Floudas D."/>
            <person name="Sun H."/>
            <person name="Yadav J.S."/>
            <person name="Pangilinan J."/>
            <person name="Larsson K.H."/>
            <person name="Matsuura K."/>
            <person name="Barry K."/>
            <person name="Labutti K."/>
            <person name="Kuo R."/>
            <person name="Ohm R.A."/>
            <person name="Bhattacharya S.S."/>
            <person name="Shirouzu T."/>
            <person name="Yoshinaga Y."/>
            <person name="Martin F.M."/>
            <person name="Grigoriev I.V."/>
            <person name="Hibbett D.S."/>
        </authorList>
    </citation>
    <scope>NUCLEOTIDE SEQUENCE [LARGE SCALE GENOMIC DNA]</scope>
    <source>
        <strain evidence="2 3">HHB9708</strain>
    </source>
</reference>
<dbReference type="Proteomes" id="UP000076722">
    <property type="component" value="Unassembled WGS sequence"/>
</dbReference>
<feature type="chain" id="PRO_5007851733" description="F-box domain-containing protein" evidence="1">
    <location>
        <begin position="20"/>
        <end position="300"/>
    </location>
</feature>
<name>A0A164MGZ0_9AGAM</name>
<accession>A0A164MGZ0</accession>
<proteinExistence type="predicted"/>
<dbReference type="AlphaFoldDB" id="A0A164MGZ0"/>
<evidence type="ECO:0000313" key="2">
    <source>
        <dbReference type="EMBL" id="KZS86701.1"/>
    </source>
</evidence>
<dbReference type="EMBL" id="KV419472">
    <property type="protein sequence ID" value="KZS86701.1"/>
    <property type="molecule type" value="Genomic_DNA"/>
</dbReference>
<organism evidence="2 3">
    <name type="scientific">Sistotremastrum niveocremeum HHB9708</name>
    <dbReference type="NCBI Taxonomy" id="1314777"/>
    <lineage>
        <taxon>Eukaryota</taxon>
        <taxon>Fungi</taxon>
        <taxon>Dikarya</taxon>
        <taxon>Basidiomycota</taxon>
        <taxon>Agaricomycotina</taxon>
        <taxon>Agaricomycetes</taxon>
        <taxon>Sistotremastrales</taxon>
        <taxon>Sistotremastraceae</taxon>
        <taxon>Sertulicium</taxon>
        <taxon>Sertulicium niveocremeum</taxon>
    </lineage>
</organism>
<sequence>MAAWQTIAPELIFMFYMAAFLDCEGRAGRRSCGWMVLLRLCQRWRAVGLACRPVWMHMPSVLPRSLQKAFVDRCKGSGKAVKEMWIAERDEYKRMSRVVALKASVVHIQMWRTPDRLHGYRRPVPATNYLPKLRHVAFHAGPDIKNIDQALRLEYDRAVYHLPIYRWFTRVRKGVKTKDWEVHRIKSSSFTFDAERAEPLVHYPTIIMRWISLDCYQYLETITITNMGPSGIFLFHPPPPLVPNLTMPNVKSIKFFNCSRDALDSFMLRVNFPALKKTKWNGEPYEIRVENRRVIFRSLA</sequence>